<evidence type="ECO:0000313" key="8">
    <source>
        <dbReference type="EMBL" id="PXV63394.1"/>
    </source>
</evidence>
<accession>A0A1G6RBL7</accession>
<dbReference type="GO" id="GO:0005737">
    <property type="term" value="C:cytoplasm"/>
    <property type="evidence" value="ECO:0007669"/>
    <property type="project" value="UniProtKB-SubCell"/>
</dbReference>
<dbReference type="GeneID" id="57013916"/>
<dbReference type="GO" id="GO:0008982">
    <property type="term" value="F:protein-N(PI)-phosphohistidine-sugar phosphotransferase activity"/>
    <property type="evidence" value="ECO:0007669"/>
    <property type="project" value="InterPro"/>
</dbReference>
<comment type="subcellular location">
    <subcellularLocation>
        <location evidence="1">Cytoplasm</location>
    </subcellularLocation>
</comment>
<dbReference type="AlphaFoldDB" id="A0A1G6RBL7"/>
<evidence type="ECO:0000313" key="12">
    <source>
        <dbReference type="Proteomes" id="UP000198945"/>
    </source>
</evidence>
<dbReference type="InterPro" id="IPR016152">
    <property type="entry name" value="PTrfase/Anion_transptr"/>
</dbReference>
<reference evidence="10 12" key="1">
    <citation type="submission" date="2016-10" db="EMBL/GenBank/DDBJ databases">
        <authorList>
            <person name="de Groot N.N."/>
        </authorList>
    </citation>
    <scope>NUCLEOTIDE SEQUENCE [LARGE SCALE GENOMIC DNA]</scope>
    <source>
        <strain evidence="10 12">WG7</strain>
    </source>
</reference>
<dbReference type="STRING" id="54121.SAMN04515653_14112"/>
<protein>
    <submittedName>
        <fullName evidence="8">PTS system IIA component (Fru family)</fullName>
    </submittedName>
    <submittedName>
        <fullName evidence="9">PTS system IIA component, Fru family</fullName>
    </submittedName>
</protein>
<name>A0A1G6RBL7_9FIRM</name>
<evidence type="ECO:0000256" key="3">
    <source>
        <dbReference type="ARBA" id="ARBA00022553"/>
    </source>
</evidence>
<dbReference type="EMBL" id="QICM01000024">
    <property type="protein sequence ID" value="PXV63394.1"/>
    <property type="molecule type" value="Genomic_DNA"/>
</dbReference>
<dbReference type="FunFam" id="3.40.930.10:FF:000009">
    <property type="entry name" value="PTS system, fructose specific IIABC component"/>
    <property type="match status" value="1"/>
</dbReference>
<evidence type="ECO:0000313" key="13">
    <source>
        <dbReference type="Proteomes" id="UP000247389"/>
    </source>
</evidence>
<evidence type="ECO:0000313" key="10">
    <source>
        <dbReference type="EMBL" id="SDJ27918.1"/>
    </source>
</evidence>
<evidence type="ECO:0000256" key="5">
    <source>
        <dbReference type="ARBA" id="ARBA00022679"/>
    </source>
</evidence>
<dbReference type="InterPro" id="IPR051541">
    <property type="entry name" value="PTS_SugarTrans_NitroReg"/>
</dbReference>
<evidence type="ECO:0000256" key="2">
    <source>
        <dbReference type="ARBA" id="ARBA00022448"/>
    </source>
</evidence>
<dbReference type="Proteomes" id="UP000324896">
    <property type="component" value="Unassembled WGS sequence"/>
</dbReference>
<keyword evidence="4" id="KW-0762">Sugar transport</keyword>
<keyword evidence="2" id="KW-0813">Transport</keyword>
<evidence type="ECO:0000313" key="9">
    <source>
        <dbReference type="EMBL" id="SDD01831.1"/>
    </source>
</evidence>
<dbReference type="InterPro" id="IPR002178">
    <property type="entry name" value="PTS_EIIA_type-2_dom"/>
</dbReference>
<sequence>MNEIINTNLISLDLEAKNKEEIIRKMAKLIEKNGNLDSYDDYLEAVLTRENKTSTGVGSEISIPHGKSKGVKKAAVAFARLDKAIDWESFDDKKVKLVFLLAVPEASKGNEHLKILSTLSRNLLNDNFKKDLLNAENKEKVNSIIQNIFA</sequence>
<evidence type="ECO:0000313" key="11">
    <source>
        <dbReference type="EMBL" id="TDX36479.1"/>
    </source>
</evidence>
<reference evidence="11 14" key="3">
    <citation type="submission" date="2019-03" db="EMBL/GenBank/DDBJ databases">
        <title>Subsurface microbial communities from deep shales in Ohio and West Virginia, USA.</title>
        <authorList>
            <person name="Wrighton K."/>
        </authorList>
    </citation>
    <scope>NUCLEOTIDE SEQUENCE [LARGE SCALE GENOMIC DNA]</scope>
    <source>
        <strain evidence="11 14">DSMZ 11287</strain>
        <strain evidence="8 13">MSL28</strain>
    </source>
</reference>
<dbReference type="Proteomes" id="UP000295472">
    <property type="component" value="Unassembled WGS sequence"/>
</dbReference>
<evidence type="ECO:0000256" key="4">
    <source>
        <dbReference type="ARBA" id="ARBA00022597"/>
    </source>
</evidence>
<evidence type="ECO:0000256" key="1">
    <source>
        <dbReference type="ARBA" id="ARBA00004496"/>
    </source>
</evidence>
<dbReference type="SUPFAM" id="SSF55804">
    <property type="entry name" value="Phoshotransferase/anion transport protein"/>
    <property type="match status" value="1"/>
</dbReference>
<gene>
    <name evidence="11" type="ORF">C7954_1497</name>
    <name evidence="8" type="ORF">C8C78_1247</name>
    <name evidence="9" type="ORF">SAMN04488597_12241</name>
    <name evidence="10" type="ORF">SAMN04515654_1407</name>
</gene>
<dbReference type="Proteomes" id="UP000247389">
    <property type="component" value="Unassembled WGS sequence"/>
</dbReference>
<evidence type="ECO:0000313" key="15">
    <source>
        <dbReference type="Proteomes" id="UP000324896"/>
    </source>
</evidence>
<evidence type="ECO:0000256" key="6">
    <source>
        <dbReference type="ARBA" id="ARBA00022683"/>
    </source>
</evidence>
<feature type="domain" description="PTS EIIA type-2" evidence="7">
    <location>
        <begin position="3"/>
        <end position="148"/>
    </location>
</feature>
<dbReference type="Proteomes" id="UP000198945">
    <property type="component" value="Unassembled WGS sequence"/>
</dbReference>
<dbReference type="Gene3D" id="3.40.930.10">
    <property type="entry name" value="Mannitol-specific EII, Chain A"/>
    <property type="match status" value="1"/>
</dbReference>
<dbReference type="CDD" id="cd00211">
    <property type="entry name" value="PTS_IIA_fru"/>
    <property type="match status" value="1"/>
</dbReference>
<evidence type="ECO:0000313" key="14">
    <source>
        <dbReference type="Proteomes" id="UP000295472"/>
    </source>
</evidence>
<dbReference type="GO" id="GO:0009401">
    <property type="term" value="P:phosphoenolpyruvate-dependent sugar phosphotransferase system"/>
    <property type="evidence" value="ECO:0007669"/>
    <property type="project" value="UniProtKB-KW"/>
</dbReference>
<dbReference type="InterPro" id="IPR004715">
    <property type="entry name" value="PTS_IIA_fruc"/>
</dbReference>
<keyword evidence="5" id="KW-0808">Transferase</keyword>
<dbReference type="PANTHER" id="PTHR47738">
    <property type="entry name" value="PTS SYSTEM FRUCTOSE-LIKE EIIA COMPONENT-RELATED"/>
    <property type="match status" value="1"/>
</dbReference>
<dbReference type="RefSeq" id="WP_073160881.1">
    <property type="nucleotide sequence ID" value="NZ_FMYT01000022.1"/>
</dbReference>
<evidence type="ECO:0000259" key="7">
    <source>
        <dbReference type="PROSITE" id="PS51094"/>
    </source>
</evidence>
<dbReference type="GO" id="GO:0016020">
    <property type="term" value="C:membrane"/>
    <property type="evidence" value="ECO:0007669"/>
    <property type="project" value="InterPro"/>
</dbReference>
<dbReference type="Pfam" id="PF00359">
    <property type="entry name" value="PTS_EIIA_2"/>
    <property type="match status" value="1"/>
</dbReference>
<dbReference type="PANTHER" id="PTHR47738:SF2">
    <property type="entry name" value="PTS SYSTEM FRUCTOSE-LIKE EIIA COMPONENT"/>
    <property type="match status" value="1"/>
</dbReference>
<dbReference type="PROSITE" id="PS51094">
    <property type="entry name" value="PTS_EIIA_TYPE_2"/>
    <property type="match status" value="1"/>
</dbReference>
<keyword evidence="3" id="KW-0597">Phosphoprotein</keyword>
<organism evidence="9 15">
    <name type="scientific">Halanaerobium congolense</name>
    <dbReference type="NCBI Taxonomy" id="54121"/>
    <lineage>
        <taxon>Bacteria</taxon>
        <taxon>Bacillati</taxon>
        <taxon>Bacillota</taxon>
        <taxon>Clostridia</taxon>
        <taxon>Halanaerobiales</taxon>
        <taxon>Halanaerobiaceae</taxon>
        <taxon>Halanaerobium</taxon>
    </lineage>
</organism>
<dbReference type="NCBIfam" id="TIGR00848">
    <property type="entry name" value="fruA"/>
    <property type="match status" value="1"/>
</dbReference>
<dbReference type="OrthoDB" id="95460at2"/>
<keyword evidence="6" id="KW-0598">Phosphotransferase system</keyword>
<dbReference type="EMBL" id="FMYT01000022">
    <property type="protein sequence ID" value="SDD01831.1"/>
    <property type="molecule type" value="Genomic_DNA"/>
</dbReference>
<dbReference type="EMBL" id="SOEF01000049">
    <property type="protein sequence ID" value="TDX36479.1"/>
    <property type="molecule type" value="Genomic_DNA"/>
</dbReference>
<proteinExistence type="predicted"/>
<dbReference type="EMBL" id="FNEH01000040">
    <property type="protein sequence ID" value="SDJ27918.1"/>
    <property type="molecule type" value="Genomic_DNA"/>
</dbReference>
<reference evidence="9 15" key="2">
    <citation type="submission" date="2016-10" db="EMBL/GenBank/DDBJ databases">
        <authorList>
            <person name="Varghese N."/>
            <person name="Submissions S."/>
        </authorList>
    </citation>
    <scope>NUCLEOTIDE SEQUENCE [LARGE SCALE GENOMIC DNA]</scope>
    <source>
        <strain evidence="9 15">WG10</strain>
    </source>
</reference>